<feature type="region of interest" description="Disordered" evidence="1">
    <location>
        <begin position="1"/>
        <end position="190"/>
    </location>
</feature>
<dbReference type="AlphaFoldDB" id="A0A8H3QMU0"/>
<reference evidence="2" key="1">
    <citation type="submission" date="2019-10" db="EMBL/GenBank/DDBJ databases">
        <title>Conservation and host-specific expression of non-tandemly repeated heterogenous ribosome RNA gene in arbuscular mycorrhizal fungi.</title>
        <authorList>
            <person name="Maeda T."/>
            <person name="Kobayashi Y."/>
            <person name="Nakagawa T."/>
            <person name="Ezawa T."/>
            <person name="Yamaguchi K."/>
            <person name="Bino T."/>
            <person name="Nishimoto Y."/>
            <person name="Shigenobu S."/>
            <person name="Kawaguchi M."/>
        </authorList>
    </citation>
    <scope>NUCLEOTIDE SEQUENCE</scope>
    <source>
        <strain evidence="2">HR1</strain>
    </source>
</reference>
<organism evidence="2 3">
    <name type="scientific">Rhizophagus clarus</name>
    <dbReference type="NCBI Taxonomy" id="94130"/>
    <lineage>
        <taxon>Eukaryota</taxon>
        <taxon>Fungi</taxon>
        <taxon>Fungi incertae sedis</taxon>
        <taxon>Mucoromycota</taxon>
        <taxon>Glomeromycotina</taxon>
        <taxon>Glomeromycetes</taxon>
        <taxon>Glomerales</taxon>
        <taxon>Glomeraceae</taxon>
        <taxon>Rhizophagus</taxon>
    </lineage>
</organism>
<sequence length="838" mass="97648">MGRPKSNTKSKPTQSCAKTAQSWRINHARKTITRKDNEINNDDDISDENDESFLRNLSKDQQNPLRGRQEQERDLQQNPLRSRQEQERDLQQNPLCGRQEQERDLQQNPLRGHQEQERDLQQNPLRGRQEQEKDLQQNPLHGRQEQERDLQQNPLRGRQDEIENRERVKRRRNERGKDDDDDDNYSVPPQFKSMTNQLQICNWLVENPAILQLATQMLNMKDTSQLAPAVHASSASSASSEHVNYEKYRLIDEEIKCLFLRSRFPPCHLFEKLVRKVFPELEAYSSTARSIVDRCRRSFSDYRYQLRVSIEELVREFQSKSERRGTTVSEVEINDFISRDVVIKRIFNQYFTAVDVSEIPEITMNKLIEFSKECFNIAWEGRDETNTRVFYDQIKTLDKNTEVLEIPSRNTGDKREDNNDDAKKVKKIKKDNDELAATVTDKLNTNVFNLSFALWNILRGTDVKTFTMNVDTGLIQLMKSGGVLHVRSANDSTSTLETKANEVSIPYNFSRIGSDNRKVGDLGIKVEYFNKPVKLLNTAAELVAKDLYRLLQYSERLPDNPPSRDNLIFKHSEDYRNRLIEYLSSINHKDEFSTFKGAISIDLNKMESTSSDTIIIDEADATGNDFGFLEEQTYSLESLLSVNKEERNIKLKEAIKNLLSRVWYSINSLVKDTIFQEVVRRRQLRFLVSMVRSYRTLELFCALKPRKQGQTIKSQVTKKILKKSNGRLDEKDLTLYLQRGFRIERVLNSIGVKWNILDAIDNLTPCFFTSTINGCQNFEIWLEIILSNEVISYNEAEIRYKQFKATLANERVMCIKQACGDCGVEFQPPSVKEFNFDF</sequence>
<evidence type="ECO:0000256" key="1">
    <source>
        <dbReference type="SAM" id="MobiDB-lite"/>
    </source>
</evidence>
<comment type="caution">
    <text evidence="2">The sequence shown here is derived from an EMBL/GenBank/DDBJ whole genome shotgun (WGS) entry which is preliminary data.</text>
</comment>
<evidence type="ECO:0000313" key="2">
    <source>
        <dbReference type="EMBL" id="GES84892.1"/>
    </source>
</evidence>
<dbReference type="OrthoDB" id="2439778at2759"/>
<evidence type="ECO:0000313" key="3">
    <source>
        <dbReference type="Proteomes" id="UP000615446"/>
    </source>
</evidence>
<feature type="compositionally biased region" description="Polar residues" evidence="1">
    <location>
        <begin position="1"/>
        <end position="24"/>
    </location>
</feature>
<feature type="compositionally biased region" description="Acidic residues" evidence="1">
    <location>
        <begin position="39"/>
        <end position="51"/>
    </location>
</feature>
<feature type="compositionally biased region" description="Basic and acidic residues" evidence="1">
    <location>
        <begin position="157"/>
        <end position="166"/>
    </location>
</feature>
<proteinExistence type="predicted"/>
<name>A0A8H3QMU0_9GLOM</name>
<gene>
    <name evidence="2" type="ORF">RCL2_001198000</name>
</gene>
<dbReference type="Proteomes" id="UP000615446">
    <property type="component" value="Unassembled WGS sequence"/>
</dbReference>
<accession>A0A8H3QMU0</accession>
<dbReference type="EMBL" id="BLAL01000086">
    <property type="protein sequence ID" value="GES84892.1"/>
    <property type="molecule type" value="Genomic_DNA"/>
</dbReference>
<protein>
    <submittedName>
        <fullName evidence="2">Uncharacterized protein</fullName>
    </submittedName>
</protein>